<proteinExistence type="predicted"/>
<dbReference type="OrthoDB" id="8908077at2"/>
<dbReference type="Proteomes" id="UP000032430">
    <property type="component" value="Chromosome I"/>
</dbReference>
<dbReference type="AlphaFoldDB" id="A0A098G419"/>
<dbReference type="RefSeq" id="WP_052673904.1">
    <property type="nucleotide sequence ID" value="NZ_LN614827.1"/>
</dbReference>
<protein>
    <recommendedName>
        <fullName evidence="1">Bacterial repeat domain-containing protein</fullName>
    </recommendedName>
</protein>
<organism evidence="2 3">
    <name type="scientific">Legionella fallonii LLAP-10</name>
    <dbReference type="NCBI Taxonomy" id="1212491"/>
    <lineage>
        <taxon>Bacteria</taxon>
        <taxon>Pseudomonadati</taxon>
        <taxon>Pseudomonadota</taxon>
        <taxon>Gammaproteobacteria</taxon>
        <taxon>Legionellales</taxon>
        <taxon>Legionellaceae</taxon>
        <taxon>Legionella</taxon>
    </lineage>
</organism>
<keyword evidence="3" id="KW-1185">Reference proteome</keyword>
<dbReference type="STRING" id="1212491.LFA_1824"/>
<gene>
    <name evidence="2" type="ORF">LFA_1824</name>
</gene>
<name>A0A098G419_9GAMM</name>
<evidence type="ECO:0000259" key="1">
    <source>
        <dbReference type="Pfam" id="PF18998"/>
    </source>
</evidence>
<sequence>MISISRDDIASRKQTALKRILILLGILCILLMNQTTTAGNGLFFKILATGIPDNLSITLCLNGKGPLSCQNYAVSALNLNISTTIPNHVYPSVGIKVNNPGYFLSGCTPISNGYCLFSASNTKPANIIINTTYTIAATSGANGTITPQGFIKINGGGSQQFTATPAANYGVHQWLLDGVPVQTAGSTYTLSNVTANHTVEVTFTQATLTPNISSLALSVHCPSGPTSGCVYSNPALTGSSRQITFTNHGTISANNVSVVSSGFPSGTSISSSTCSGTLRTMDSCIITITPGTVASSDCTSGIAPTSGSVMVTADEAVSTLVNVIVLSYSCIYQSGYLYSVNDETPNTGSIGGKVVTMSNQATENSPGIIWSANSLGNYDGGISIWGIDDTSTVSSPSPNASSTDPATNYPGQSNCNGASDGACNTKNINIYYSTIATPPPHLSSYAAGLCKATINDYSDWYLPAICEMGPDAGSLICTSPPLMHLEQNMVDNLPVLLDNCTGAMCLSGEYWSSTELSGNPVDIAWAECFTPNGGSTQCVEGKNETLGVRCSRALTF</sequence>
<accession>A0A098G419</accession>
<dbReference type="EMBL" id="LN614827">
    <property type="protein sequence ID" value="CEG57222.1"/>
    <property type="molecule type" value="Genomic_DNA"/>
</dbReference>
<feature type="domain" description="Bacterial repeat" evidence="1">
    <location>
        <begin position="133"/>
        <end position="206"/>
    </location>
</feature>
<dbReference type="InterPro" id="IPR044060">
    <property type="entry name" value="Bacterial_rp_domain"/>
</dbReference>
<dbReference type="HOGENOM" id="CLU_503251_0_0_6"/>
<evidence type="ECO:0000313" key="2">
    <source>
        <dbReference type="EMBL" id="CEG57222.1"/>
    </source>
</evidence>
<evidence type="ECO:0000313" key="3">
    <source>
        <dbReference type="Proteomes" id="UP000032430"/>
    </source>
</evidence>
<dbReference type="KEGG" id="lfa:LFA_1824"/>
<reference evidence="3" key="1">
    <citation type="submission" date="2014-09" db="EMBL/GenBank/DDBJ databases">
        <authorList>
            <person name="Gomez-Valero L."/>
        </authorList>
    </citation>
    <scope>NUCLEOTIDE SEQUENCE [LARGE SCALE GENOMIC DNA]</scope>
    <source>
        <strain evidence="3">ATCC700992</strain>
    </source>
</reference>
<dbReference type="Pfam" id="PF18998">
    <property type="entry name" value="Flg_new_2"/>
    <property type="match status" value="1"/>
</dbReference>